<feature type="transmembrane region" description="Helical" evidence="1">
    <location>
        <begin position="53"/>
        <end position="76"/>
    </location>
</feature>
<name>A0ABW3D525_9BACL</name>
<evidence type="ECO:0000313" key="2">
    <source>
        <dbReference type="EMBL" id="MFD0867804.1"/>
    </source>
</evidence>
<feature type="transmembrane region" description="Helical" evidence="1">
    <location>
        <begin position="129"/>
        <end position="147"/>
    </location>
</feature>
<protein>
    <submittedName>
        <fullName evidence="2">DUF1405 domain-containing protein</fullName>
    </submittedName>
</protein>
<dbReference type="PANTHER" id="PTHR40042">
    <property type="entry name" value="HYPOTHETICAL MEMBRANE SPANNING PROTEIN"/>
    <property type="match status" value="1"/>
</dbReference>
<evidence type="ECO:0000313" key="3">
    <source>
        <dbReference type="Proteomes" id="UP001597120"/>
    </source>
</evidence>
<keyword evidence="1" id="KW-0472">Membrane</keyword>
<feature type="transmembrane region" description="Helical" evidence="1">
    <location>
        <begin position="96"/>
        <end position="117"/>
    </location>
</feature>
<dbReference type="InterPro" id="IPR009845">
    <property type="entry name" value="DUF1405"/>
</dbReference>
<dbReference type="Pfam" id="PF07187">
    <property type="entry name" value="DUF1405"/>
    <property type="match status" value="1"/>
</dbReference>
<dbReference type="RefSeq" id="WP_186328188.1">
    <property type="nucleotide sequence ID" value="NZ_JBHTIU010000003.1"/>
</dbReference>
<comment type="caution">
    <text evidence="2">The sequence shown here is derived from an EMBL/GenBank/DDBJ whole genome shotgun (WGS) entry which is preliminary data.</text>
</comment>
<keyword evidence="1" id="KW-1133">Transmembrane helix</keyword>
<reference evidence="3" key="1">
    <citation type="journal article" date="2019" name="Int. J. Syst. Evol. Microbiol.">
        <title>The Global Catalogue of Microorganisms (GCM) 10K type strain sequencing project: providing services to taxonomists for standard genome sequencing and annotation.</title>
        <authorList>
            <consortium name="The Broad Institute Genomics Platform"/>
            <consortium name="The Broad Institute Genome Sequencing Center for Infectious Disease"/>
            <person name="Wu L."/>
            <person name="Ma J."/>
        </authorList>
    </citation>
    <scope>NUCLEOTIDE SEQUENCE [LARGE SCALE GENOMIC DNA]</scope>
    <source>
        <strain evidence="3">CCUG 57263</strain>
    </source>
</reference>
<feature type="transmembrane region" description="Helical" evidence="1">
    <location>
        <begin position="191"/>
        <end position="209"/>
    </location>
</feature>
<sequence>MPNEIVWKTVMSRSFLTSPFMLWSLFWINSLGTVYGYYWYWDQLVYTVSNRPLWMVLLVPDSPTASLFFTLALIFLLRDRFKGPVSTPVRRIIETVAVVASFKYGIWAVAMIVGGAYQGEPMAWQDWMLIGSHLGMAAEALLFVRFFQIRPISWLIAALWVLGNDFIDYSYEIYPWLPDALTENIDQVKAFTWGLSLFSVLLFGWIGLAKKSRSDRV</sequence>
<keyword evidence="3" id="KW-1185">Reference proteome</keyword>
<accession>A0ABW3D525</accession>
<evidence type="ECO:0000256" key="1">
    <source>
        <dbReference type="SAM" id="Phobius"/>
    </source>
</evidence>
<dbReference type="PANTHER" id="PTHR40042:SF1">
    <property type="entry name" value="DUF1405 DOMAIN-CONTAINING PROTEIN"/>
    <property type="match status" value="1"/>
</dbReference>
<feature type="transmembrane region" description="Helical" evidence="1">
    <location>
        <begin position="20"/>
        <end position="41"/>
    </location>
</feature>
<organism evidence="2 3">
    <name type="scientific">Paenibacillus residui</name>
    <dbReference type="NCBI Taxonomy" id="629724"/>
    <lineage>
        <taxon>Bacteria</taxon>
        <taxon>Bacillati</taxon>
        <taxon>Bacillota</taxon>
        <taxon>Bacilli</taxon>
        <taxon>Bacillales</taxon>
        <taxon>Paenibacillaceae</taxon>
        <taxon>Paenibacillus</taxon>
    </lineage>
</organism>
<gene>
    <name evidence="2" type="ORF">ACFQ03_01405</name>
</gene>
<keyword evidence="1" id="KW-0812">Transmembrane</keyword>
<dbReference type="EMBL" id="JBHTIU010000003">
    <property type="protein sequence ID" value="MFD0867804.1"/>
    <property type="molecule type" value="Genomic_DNA"/>
</dbReference>
<proteinExistence type="predicted"/>
<dbReference type="Proteomes" id="UP001597120">
    <property type="component" value="Unassembled WGS sequence"/>
</dbReference>
<feature type="transmembrane region" description="Helical" evidence="1">
    <location>
        <begin position="154"/>
        <end position="171"/>
    </location>
</feature>